<dbReference type="SUPFAM" id="SSF54909">
    <property type="entry name" value="Dimeric alpha+beta barrel"/>
    <property type="match status" value="1"/>
</dbReference>
<organism evidence="2 3">
    <name type="scientific">Panacagrimonas perspica</name>
    <dbReference type="NCBI Taxonomy" id="381431"/>
    <lineage>
        <taxon>Bacteria</taxon>
        <taxon>Pseudomonadati</taxon>
        <taxon>Pseudomonadota</taxon>
        <taxon>Gammaproteobacteria</taxon>
        <taxon>Nevskiales</taxon>
        <taxon>Nevskiaceae</taxon>
        <taxon>Panacagrimonas</taxon>
    </lineage>
</organism>
<protein>
    <submittedName>
        <fullName evidence="2">Uncharacterized protein (TIGR02118 family)</fullName>
    </submittedName>
</protein>
<accession>A0A4S3K0R5</accession>
<dbReference type="PANTHER" id="PTHR40260">
    <property type="entry name" value="BLR8190 PROTEIN"/>
    <property type="match status" value="1"/>
</dbReference>
<dbReference type="RefSeq" id="WP_133882089.1">
    <property type="nucleotide sequence ID" value="NZ_MWIN01000024.1"/>
</dbReference>
<feature type="domain" description="EthD" evidence="1">
    <location>
        <begin position="9"/>
        <end position="87"/>
    </location>
</feature>
<dbReference type="GO" id="GO:0016491">
    <property type="term" value="F:oxidoreductase activity"/>
    <property type="evidence" value="ECO:0007669"/>
    <property type="project" value="InterPro"/>
</dbReference>
<keyword evidence="3" id="KW-1185">Reference proteome</keyword>
<gene>
    <name evidence="2" type="ORF">DFR24_2925</name>
</gene>
<dbReference type="OrthoDB" id="5294870at2"/>
<dbReference type="AlphaFoldDB" id="A0A4S3K0R5"/>
<reference evidence="2 3" key="1">
    <citation type="submission" date="2019-03" db="EMBL/GenBank/DDBJ databases">
        <title>Genomic Encyclopedia of Type Strains, Phase IV (KMG-IV): sequencing the most valuable type-strain genomes for metagenomic binning, comparative biology and taxonomic classification.</title>
        <authorList>
            <person name="Goeker M."/>
        </authorList>
    </citation>
    <scope>NUCLEOTIDE SEQUENCE [LARGE SCALE GENOMIC DNA]</scope>
    <source>
        <strain evidence="2 3">DSM 26377</strain>
    </source>
</reference>
<evidence type="ECO:0000313" key="3">
    <source>
        <dbReference type="Proteomes" id="UP000295341"/>
    </source>
</evidence>
<dbReference type="NCBIfam" id="TIGR02118">
    <property type="entry name" value="EthD family reductase"/>
    <property type="match status" value="1"/>
</dbReference>
<dbReference type="EMBL" id="SOBT01000009">
    <property type="protein sequence ID" value="TDU28552.1"/>
    <property type="molecule type" value="Genomic_DNA"/>
</dbReference>
<comment type="caution">
    <text evidence="2">The sequence shown here is derived from an EMBL/GenBank/DDBJ whole genome shotgun (WGS) entry which is preliminary data.</text>
</comment>
<dbReference type="Proteomes" id="UP000295341">
    <property type="component" value="Unassembled WGS sequence"/>
</dbReference>
<evidence type="ECO:0000313" key="2">
    <source>
        <dbReference type="EMBL" id="TDU28552.1"/>
    </source>
</evidence>
<proteinExistence type="predicted"/>
<dbReference type="PANTHER" id="PTHR40260:SF2">
    <property type="entry name" value="BLR8190 PROTEIN"/>
    <property type="match status" value="1"/>
</dbReference>
<dbReference type="InterPro" id="IPR011008">
    <property type="entry name" value="Dimeric_a/b-barrel"/>
</dbReference>
<evidence type="ECO:0000259" key="1">
    <source>
        <dbReference type="Pfam" id="PF07110"/>
    </source>
</evidence>
<dbReference type="InterPro" id="IPR009799">
    <property type="entry name" value="EthD_dom"/>
</dbReference>
<name>A0A4S3K0R5_9GAMM</name>
<dbReference type="Gene3D" id="3.30.70.100">
    <property type="match status" value="1"/>
</dbReference>
<sequence length="105" mass="11097">MHKLIALYHPPADREQFARHLVNVHLPIVARFPGLLSLRHGLHVAAGDGASPYAAVVECEFADEASMQAALASPAGQEAGADVPNYAQAGVTILTFPSVDSVARR</sequence>
<dbReference type="Pfam" id="PF07110">
    <property type="entry name" value="EthD"/>
    <property type="match status" value="1"/>
</dbReference>